<feature type="transmembrane region" description="Helical" evidence="1">
    <location>
        <begin position="215"/>
        <end position="240"/>
    </location>
</feature>
<reference evidence="2" key="2">
    <citation type="submission" date="2021-04" db="EMBL/GenBank/DDBJ databases">
        <authorList>
            <person name="Gilroy R."/>
        </authorList>
    </citation>
    <scope>NUCLEOTIDE SEQUENCE</scope>
    <source>
        <strain evidence="2">ChiHejej3B27-3195</strain>
    </source>
</reference>
<evidence type="ECO:0000256" key="1">
    <source>
        <dbReference type="SAM" id="Phobius"/>
    </source>
</evidence>
<gene>
    <name evidence="2" type="ORF">H9871_07425</name>
</gene>
<keyword evidence="1" id="KW-1133">Transmembrane helix</keyword>
<comment type="caution">
    <text evidence="2">The sequence shown here is derived from an EMBL/GenBank/DDBJ whole genome shotgun (WGS) entry which is preliminary data.</text>
</comment>
<protein>
    <submittedName>
        <fullName evidence="2">TIGR02206 family membrane protein</fullName>
    </submittedName>
</protein>
<sequence>MDPAGPDSVLLGVFGASSGRLEHWSPEHIAVLGLTCVGAVLLVWWGRRTAGMAAAKSTSRVLAMLLLVVTVAFQVYWLLPARFELEKSLPLHFSDVLRVIVIYALWTRRPWAVAVTFYWGLTLNIQPMLTPDVNPAEGSYLVEFASFWAPHVLVMWAPLFLLAGFSMRPTWRGYVVTLAITVLWAAVAFGANLLLGTNYGYLNAKPPGASLLDVLGPWPVYLLVELLAVIVVWALLTAAFRDRGRGRAASGRATAEPQAD</sequence>
<accession>A0A9D1UT81</accession>
<reference evidence="2" key="1">
    <citation type="journal article" date="2021" name="PeerJ">
        <title>Extensive microbial diversity within the chicken gut microbiome revealed by metagenomics and culture.</title>
        <authorList>
            <person name="Gilroy R."/>
            <person name="Ravi A."/>
            <person name="Getino M."/>
            <person name="Pursley I."/>
            <person name="Horton D.L."/>
            <person name="Alikhan N.F."/>
            <person name="Baker D."/>
            <person name="Gharbi K."/>
            <person name="Hall N."/>
            <person name="Watson M."/>
            <person name="Adriaenssens E.M."/>
            <person name="Foster-Nyarko E."/>
            <person name="Jarju S."/>
            <person name="Secka A."/>
            <person name="Antonio M."/>
            <person name="Oren A."/>
            <person name="Chaudhuri R.R."/>
            <person name="La Ragione R."/>
            <person name="Hildebrand F."/>
            <person name="Pallen M.J."/>
        </authorList>
    </citation>
    <scope>NUCLEOTIDE SEQUENCE</scope>
    <source>
        <strain evidence="2">ChiHejej3B27-3195</strain>
    </source>
</reference>
<dbReference type="Pfam" id="PF14808">
    <property type="entry name" value="TMEM164"/>
    <property type="match status" value="1"/>
</dbReference>
<organism evidence="2 3">
    <name type="scientific">Candidatus Nesterenkonia stercoripullorum</name>
    <dbReference type="NCBI Taxonomy" id="2838701"/>
    <lineage>
        <taxon>Bacteria</taxon>
        <taxon>Bacillati</taxon>
        <taxon>Actinomycetota</taxon>
        <taxon>Actinomycetes</taxon>
        <taxon>Micrococcales</taxon>
        <taxon>Micrococcaceae</taxon>
        <taxon>Nesterenkonia</taxon>
    </lineage>
</organism>
<feature type="transmembrane region" description="Helical" evidence="1">
    <location>
        <begin position="58"/>
        <end position="77"/>
    </location>
</feature>
<dbReference type="Proteomes" id="UP000824151">
    <property type="component" value="Unassembled WGS sequence"/>
</dbReference>
<feature type="transmembrane region" description="Helical" evidence="1">
    <location>
        <begin position="174"/>
        <end position="195"/>
    </location>
</feature>
<evidence type="ECO:0000313" key="3">
    <source>
        <dbReference type="Proteomes" id="UP000824151"/>
    </source>
</evidence>
<keyword evidence="1" id="KW-0812">Transmembrane</keyword>
<name>A0A9D1UT81_9MICC</name>
<dbReference type="InterPro" id="IPR011737">
    <property type="entry name" value="CHP02206_TP0381"/>
</dbReference>
<dbReference type="NCBIfam" id="TIGR02206">
    <property type="entry name" value="intg_mem_TP0381"/>
    <property type="match status" value="1"/>
</dbReference>
<keyword evidence="1" id="KW-0472">Membrane</keyword>
<dbReference type="EMBL" id="DXGD01000274">
    <property type="protein sequence ID" value="HIW99960.1"/>
    <property type="molecule type" value="Genomic_DNA"/>
</dbReference>
<dbReference type="AlphaFoldDB" id="A0A9D1UT81"/>
<proteinExistence type="predicted"/>
<evidence type="ECO:0000313" key="2">
    <source>
        <dbReference type="EMBL" id="HIW99960.1"/>
    </source>
</evidence>
<feature type="transmembrane region" description="Helical" evidence="1">
    <location>
        <begin position="28"/>
        <end position="46"/>
    </location>
</feature>
<feature type="transmembrane region" description="Helical" evidence="1">
    <location>
        <begin position="141"/>
        <end position="162"/>
    </location>
</feature>